<dbReference type="PANTHER" id="PTHR33096">
    <property type="entry name" value="CXC2 DOMAIN-CONTAINING PROTEIN"/>
    <property type="match status" value="1"/>
</dbReference>
<dbReference type="Pfam" id="PF18802">
    <property type="entry name" value="CxC1"/>
    <property type="match status" value="1"/>
</dbReference>
<sequence length="1219" mass="136234">MISLGLSTISPKKKRSKRNKETVALPLPSLRQKLIGSKLARLCTILTPTPKTQESPSSIPGPSASDAGHDEDPSFALDHRPSPQDFIQPLEEQGNEFPNLPYHEDHQMTSPDDPQPSPSLKTRTTTCKTPAEEASDVVLKWQTLLPTLMDPLLDYQNRTFGMIEPAPFSPHCGSGSCMKMDSQVQLYHFEYHGIRNIHYCSCKTLAQALVAQGFFPTSPSQHRMAIVIPLLDFYLSLSEGNSDAVSALAGALEKMYRRRGLQVVDKEGKATRDPVRRALGHSLEWYDTLSVHVDRFIDKTLDQLKQALPQLPEVDVCLSSPLSRSMALSKVPTSPPAASTSTTSSPTASQAETPPPDTQQSQPAFPHLNVTPVVIQDISSQPTTSPNTSQPQPTSPDINITLSTKDIVNKGDDGSEEKDQSLLKPGECNPYLQRLCPACFGGSHYGRSFKAGRDIHVALDGNFHHRHMKSGGSGVPFHLSERLLTKEYVDAVREHLDAARTKPAKPRKAVVPDDDVDADCDAYKAARGDAKQSSSDRYDHNGLVALVCRHDIPIFLASINTPGEQQKFTVALFQMLFSLLPDDATVVGLYDVACVLDRRMQLYDFLPDTIVSRIQLATAVMHAYGHQWSCQLHYNPRLRPGLGLTDGEGTERLWSRLRRLIGVEQRSTLARRAWLLDRQCDSIARDNREDLGSWMNRKLVKGVQKKETNALGVLRNNRISAEVLQDEWKAQCRAQTSLKARSPAHLKKELSKVIQLQGQILDLKKSITSTKTAIKDMAFPPTDSLFYLEQLIQAHGSLKAKAEGLYESLDLPQDYPELQRIPLEYLHNLLLARDLKYTIRTKAVHSFFEFDRIDGAVGGAHGALGTKEHQTARKAISSRQPALQNLIRRYNQFCAYLSTNYRPQFRIPVPKELLLALTSLQDMETSHLFEDVWILTAETPPRWLVDEGVCAGICALLTLDCAAEERLRLVTESNNMCRWFRTELLALKAMAALPQFACFRTLVNLCLNDHLHLATIWANPFLPRTTLQNQVSLVELHLQGRAGHGQSPSEFTSPDSTLIATERAVAQDEPEVQDIPEAPEDEQTGDAVYLTDVIIEINPELSDNEDNGNPENELVWECPDNLRVDCILYPSLRAQSRNFRPLQGHPMAQRVFYLDETRYLFRAEHLRILDNPTARLDDDCVNGCSALLQREFNALEYAVLSTYAVPELLKPGPDREAAW</sequence>
<accession>A0ABR2ZGU0</accession>
<dbReference type="Pfam" id="PF18758">
    <property type="entry name" value="KDZ"/>
    <property type="match status" value="1"/>
</dbReference>
<feature type="region of interest" description="Disordered" evidence="1">
    <location>
        <begin position="46"/>
        <end position="129"/>
    </location>
</feature>
<feature type="region of interest" description="Disordered" evidence="1">
    <location>
        <begin position="379"/>
        <end position="401"/>
    </location>
</feature>
<feature type="compositionally biased region" description="Polar residues" evidence="1">
    <location>
        <begin position="108"/>
        <end position="128"/>
    </location>
</feature>
<evidence type="ECO:0000256" key="1">
    <source>
        <dbReference type="SAM" id="MobiDB-lite"/>
    </source>
</evidence>
<evidence type="ECO:0000313" key="3">
    <source>
        <dbReference type="EMBL" id="KAL0060457.1"/>
    </source>
</evidence>
<dbReference type="Proteomes" id="UP001437256">
    <property type="component" value="Unassembled WGS sequence"/>
</dbReference>
<dbReference type="EMBL" id="JBBXMP010000175">
    <property type="protein sequence ID" value="KAL0060457.1"/>
    <property type="molecule type" value="Genomic_DNA"/>
</dbReference>
<dbReference type="InterPro" id="IPR040521">
    <property type="entry name" value="KDZ"/>
</dbReference>
<keyword evidence="4" id="KW-1185">Reference proteome</keyword>
<feature type="region of interest" description="Disordered" evidence="1">
    <location>
        <begin position="1"/>
        <end position="25"/>
    </location>
</feature>
<feature type="domain" description="CxC1-like cysteine cluster associated with KDZ transposases" evidence="2">
    <location>
        <begin position="172"/>
        <end position="237"/>
    </location>
</feature>
<gene>
    <name evidence="3" type="ORF">AAF712_012740</name>
</gene>
<organism evidence="3 4">
    <name type="scientific">Marasmius tenuissimus</name>
    <dbReference type="NCBI Taxonomy" id="585030"/>
    <lineage>
        <taxon>Eukaryota</taxon>
        <taxon>Fungi</taxon>
        <taxon>Dikarya</taxon>
        <taxon>Basidiomycota</taxon>
        <taxon>Agaricomycotina</taxon>
        <taxon>Agaricomycetes</taxon>
        <taxon>Agaricomycetidae</taxon>
        <taxon>Agaricales</taxon>
        <taxon>Marasmiineae</taxon>
        <taxon>Marasmiaceae</taxon>
        <taxon>Marasmius</taxon>
    </lineage>
</organism>
<feature type="region of interest" description="Disordered" evidence="1">
    <location>
        <begin position="327"/>
        <end position="364"/>
    </location>
</feature>
<feature type="compositionally biased region" description="Low complexity" evidence="1">
    <location>
        <begin position="336"/>
        <end position="352"/>
    </location>
</feature>
<protein>
    <recommendedName>
        <fullName evidence="2">CxC1-like cysteine cluster associated with KDZ transposases domain-containing protein</fullName>
    </recommendedName>
</protein>
<proteinExistence type="predicted"/>
<comment type="caution">
    <text evidence="3">The sequence shown here is derived from an EMBL/GenBank/DDBJ whole genome shotgun (WGS) entry which is preliminary data.</text>
</comment>
<evidence type="ECO:0000313" key="4">
    <source>
        <dbReference type="Proteomes" id="UP001437256"/>
    </source>
</evidence>
<feature type="compositionally biased region" description="Polar residues" evidence="1">
    <location>
        <begin position="1"/>
        <end position="10"/>
    </location>
</feature>
<evidence type="ECO:0000259" key="2">
    <source>
        <dbReference type="Pfam" id="PF18802"/>
    </source>
</evidence>
<feature type="compositionally biased region" description="Polar residues" evidence="1">
    <location>
        <begin position="46"/>
        <end position="60"/>
    </location>
</feature>
<dbReference type="InterPro" id="IPR041320">
    <property type="entry name" value="CxC1"/>
</dbReference>
<reference evidence="3 4" key="1">
    <citation type="submission" date="2024-05" db="EMBL/GenBank/DDBJ databases">
        <title>A draft genome resource for the thread blight pathogen Marasmius tenuissimus strain MS-2.</title>
        <authorList>
            <person name="Yulfo-Soto G.E."/>
            <person name="Baruah I.K."/>
            <person name="Amoako-Attah I."/>
            <person name="Bukari Y."/>
            <person name="Meinhardt L.W."/>
            <person name="Bailey B.A."/>
            <person name="Cohen S.P."/>
        </authorList>
    </citation>
    <scope>NUCLEOTIDE SEQUENCE [LARGE SCALE GENOMIC DNA]</scope>
    <source>
        <strain evidence="3 4">MS-2</strain>
    </source>
</reference>
<feature type="compositionally biased region" description="Low complexity" evidence="1">
    <location>
        <begin position="379"/>
        <end position="396"/>
    </location>
</feature>
<feature type="compositionally biased region" description="Basic and acidic residues" evidence="1">
    <location>
        <begin position="67"/>
        <end position="82"/>
    </location>
</feature>
<name>A0ABR2ZGU0_9AGAR</name>
<dbReference type="PANTHER" id="PTHR33096:SF1">
    <property type="entry name" value="CXC1-LIKE CYSTEINE CLUSTER ASSOCIATED WITH KDZ TRANSPOSASES DOMAIN-CONTAINING PROTEIN"/>
    <property type="match status" value="1"/>
</dbReference>